<comment type="caution">
    <text evidence="1">The sequence shown here is derived from an EMBL/GenBank/DDBJ whole genome shotgun (WGS) entry which is preliminary data.</text>
</comment>
<proteinExistence type="predicted"/>
<sequence length="62" mass="6683">MGNDSDRHDDLDRQSNSTAIKHMSSFVVSDGASIRNLSKNVSLSIKGFCLGVIILMKNAGET</sequence>
<evidence type="ECO:0000313" key="2">
    <source>
        <dbReference type="Proteomes" id="UP000237000"/>
    </source>
</evidence>
<dbReference type="Proteomes" id="UP000237000">
    <property type="component" value="Unassembled WGS sequence"/>
</dbReference>
<name>A0A2P5BBS2_TREOI</name>
<dbReference type="EMBL" id="JXTC01000558">
    <property type="protein sequence ID" value="PON46239.1"/>
    <property type="molecule type" value="Genomic_DNA"/>
</dbReference>
<dbReference type="AlphaFoldDB" id="A0A2P5BBS2"/>
<protein>
    <submittedName>
        <fullName evidence="1">Uncharacterized protein</fullName>
    </submittedName>
</protein>
<evidence type="ECO:0000313" key="1">
    <source>
        <dbReference type="EMBL" id="PON46239.1"/>
    </source>
</evidence>
<dbReference type="InParanoid" id="A0A2P5BBS2"/>
<organism evidence="1 2">
    <name type="scientific">Trema orientale</name>
    <name type="common">Charcoal tree</name>
    <name type="synonym">Celtis orientalis</name>
    <dbReference type="NCBI Taxonomy" id="63057"/>
    <lineage>
        <taxon>Eukaryota</taxon>
        <taxon>Viridiplantae</taxon>
        <taxon>Streptophyta</taxon>
        <taxon>Embryophyta</taxon>
        <taxon>Tracheophyta</taxon>
        <taxon>Spermatophyta</taxon>
        <taxon>Magnoliopsida</taxon>
        <taxon>eudicotyledons</taxon>
        <taxon>Gunneridae</taxon>
        <taxon>Pentapetalae</taxon>
        <taxon>rosids</taxon>
        <taxon>fabids</taxon>
        <taxon>Rosales</taxon>
        <taxon>Cannabaceae</taxon>
        <taxon>Trema</taxon>
    </lineage>
</organism>
<reference evidence="2" key="1">
    <citation type="submission" date="2016-06" db="EMBL/GenBank/DDBJ databases">
        <title>Parallel loss of symbiosis genes in relatives of nitrogen-fixing non-legume Parasponia.</title>
        <authorList>
            <person name="Van Velzen R."/>
            <person name="Holmer R."/>
            <person name="Bu F."/>
            <person name="Rutten L."/>
            <person name="Van Zeijl A."/>
            <person name="Liu W."/>
            <person name="Santuari L."/>
            <person name="Cao Q."/>
            <person name="Sharma T."/>
            <person name="Shen D."/>
            <person name="Roswanjaya Y."/>
            <person name="Wardhani T."/>
            <person name="Kalhor M.S."/>
            <person name="Jansen J."/>
            <person name="Van den Hoogen J."/>
            <person name="Gungor B."/>
            <person name="Hartog M."/>
            <person name="Hontelez J."/>
            <person name="Verver J."/>
            <person name="Yang W.-C."/>
            <person name="Schijlen E."/>
            <person name="Repin R."/>
            <person name="Schilthuizen M."/>
            <person name="Schranz E."/>
            <person name="Heidstra R."/>
            <person name="Miyata K."/>
            <person name="Fedorova E."/>
            <person name="Kohlen W."/>
            <person name="Bisseling T."/>
            <person name="Smit S."/>
            <person name="Geurts R."/>
        </authorList>
    </citation>
    <scope>NUCLEOTIDE SEQUENCE [LARGE SCALE GENOMIC DNA]</scope>
    <source>
        <strain evidence="2">cv. RG33-2</strain>
    </source>
</reference>
<keyword evidence="2" id="KW-1185">Reference proteome</keyword>
<gene>
    <name evidence="1" type="ORF">TorRG33x02_326620</name>
</gene>
<accession>A0A2P5BBS2</accession>